<name>T1K932_TETUR</name>
<accession>T1K932</accession>
<evidence type="ECO:0000313" key="3">
    <source>
        <dbReference type="Proteomes" id="UP000015104"/>
    </source>
</evidence>
<organism evidence="2 3">
    <name type="scientific">Tetranychus urticae</name>
    <name type="common">Two-spotted spider mite</name>
    <dbReference type="NCBI Taxonomy" id="32264"/>
    <lineage>
        <taxon>Eukaryota</taxon>
        <taxon>Metazoa</taxon>
        <taxon>Ecdysozoa</taxon>
        <taxon>Arthropoda</taxon>
        <taxon>Chelicerata</taxon>
        <taxon>Arachnida</taxon>
        <taxon>Acari</taxon>
        <taxon>Acariformes</taxon>
        <taxon>Trombidiformes</taxon>
        <taxon>Prostigmata</taxon>
        <taxon>Eleutherengona</taxon>
        <taxon>Raphignathae</taxon>
        <taxon>Tetranychoidea</taxon>
        <taxon>Tetranychidae</taxon>
        <taxon>Tetranychus</taxon>
    </lineage>
</organism>
<proteinExistence type="predicted"/>
<evidence type="ECO:0000256" key="1">
    <source>
        <dbReference type="SAM" id="MobiDB-lite"/>
    </source>
</evidence>
<dbReference type="STRING" id="32264.T1K932"/>
<sequence length="82" mass="9523">MIHHNIRHQISEAIENDPSDDDDENFPPNNFKSYGPNVIGANEIYKDPRERIEAEKMKTQPQKTILAGPEKLTFQEKLQLFT</sequence>
<keyword evidence="3" id="KW-1185">Reference proteome</keyword>
<reference evidence="3" key="1">
    <citation type="submission" date="2011-08" db="EMBL/GenBank/DDBJ databases">
        <authorList>
            <person name="Rombauts S."/>
        </authorList>
    </citation>
    <scope>NUCLEOTIDE SEQUENCE</scope>
    <source>
        <strain evidence="3">London</strain>
    </source>
</reference>
<dbReference type="HOGENOM" id="CLU_2561227_0_0_1"/>
<feature type="region of interest" description="Disordered" evidence="1">
    <location>
        <begin position="1"/>
        <end position="39"/>
    </location>
</feature>
<protein>
    <submittedName>
        <fullName evidence="2">Uncharacterized protein</fullName>
    </submittedName>
</protein>
<dbReference type="Proteomes" id="UP000015104">
    <property type="component" value="Unassembled WGS sequence"/>
</dbReference>
<evidence type="ECO:0000313" key="2">
    <source>
        <dbReference type="EnsemblMetazoa" id="tetur07g03510.1"/>
    </source>
</evidence>
<dbReference type="EnsemblMetazoa" id="tetur07g03510.1">
    <property type="protein sequence ID" value="tetur07g03510.1"/>
    <property type="gene ID" value="tetur07g03510"/>
</dbReference>
<dbReference type="AlphaFoldDB" id="T1K932"/>
<dbReference type="EMBL" id="CAEY01001888">
    <property type="status" value="NOT_ANNOTATED_CDS"/>
    <property type="molecule type" value="Genomic_DNA"/>
</dbReference>
<feature type="compositionally biased region" description="Acidic residues" evidence="1">
    <location>
        <begin position="14"/>
        <end position="25"/>
    </location>
</feature>
<reference evidence="2" key="2">
    <citation type="submission" date="2015-06" db="UniProtKB">
        <authorList>
            <consortium name="EnsemblMetazoa"/>
        </authorList>
    </citation>
    <scope>IDENTIFICATION</scope>
</reference>